<sequence>MQSDEYYENMRQEMLASGLYTSDDVDKLIRTYRNRDADFSAKEAEVGRPPLVHRMRRTNASDITDCCKRSLHEPEFKHDYVTHLVAKVTCGGGR</sequence>
<dbReference type="PATRIC" id="fig|518642.7.peg.5352"/>
<reference evidence="1 2" key="1">
    <citation type="journal article" date="2016" name="Front. Microbiol.">
        <title>Comparative Genomics Analysis of Streptomyces Species Reveals Their Adaptation to the Marine Environment and Their Diversity at the Genomic Level.</title>
        <authorList>
            <person name="Tian X."/>
            <person name="Zhang Z."/>
            <person name="Yang T."/>
            <person name="Chen M."/>
            <person name="Li J."/>
            <person name="Chen F."/>
            <person name="Yang J."/>
            <person name="Li W."/>
            <person name="Zhang B."/>
            <person name="Zhang Z."/>
            <person name="Wu J."/>
            <person name="Zhang C."/>
            <person name="Long L."/>
            <person name="Xiao J."/>
        </authorList>
    </citation>
    <scope>NUCLEOTIDE SEQUENCE [LARGE SCALE GENOMIC DNA]</scope>
    <source>
        <strain evidence="1 2">SCSIO M10372</strain>
    </source>
</reference>
<organism evidence="1 2">
    <name type="scientific">Streptomyces nanshensis</name>
    <dbReference type="NCBI Taxonomy" id="518642"/>
    <lineage>
        <taxon>Bacteria</taxon>
        <taxon>Bacillati</taxon>
        <taxon>Actinomycetota</taxon>
        <taxon>Actinomycetes</taxon>
        <taxon>Kitasatosporales</taxon>
        <taxon>Streptomycetaceae</taxon>
        <taxon>Streptomyces</taxon>
    </lineage>
</organism>
<dbReference type="EMBL" id="LJGZ01000027">
    <property type="protein sequence ID" value="OEV20214.1"/>
    <property type="molecule type" value="Genomic_DNA"/>
</dbReference>
<name>A0A1E7LVK3_9ACTN</name>
<protein>
    <submittedName>
        <fullName evidence="1">Uncharacterized protein</fullName>
    </submittedName>
</protein>
<keyword evidence="2" id="KW-1185">Reference proteome</keyword>
<evidence type="ECO:0000313" key="1">
    <source>
        <dbReference type="EMBL" id="OEV20214.1"/>
    </source>
</evidence>
<dbReference type="AlphaFoldDB" id="A0A1E7LVK3"/>
<comment type="caution">
    <text evidence="1">The sequence shown here is derived from an EMBL/GenBank/DDBJ whole genome shotgun (WGS) entry which is preliminary data.</text>
</comment>
<proteinExistence type="predicted"/>
<accession>A0A1E7LVK3</accession>
<evidence type="ECO:0000313" key="2">
    <source>
        <dbReference type="Proteomes" id="UP000175971"/>
    </source>
</evidence>
<gene>
    <name evidence="1" type="ORF">AN221_13515</name>
</gene>
<dbReference type="Proteomes" id="UP000175971">
    <property type="component" value="Unassembled WGS sequence"/>
</dbReference>
<dbReference type="RefSeq" id="WP_070201191.1">
    <property type="nucleotide sequence ID" value="NZ_LJGZ01000027.1"/>
</dbReference>